<dbReference type="PANTHER" id="PTHR10408">
    <property type="entry name" value="STEROL O-ACYLTRANSFERASE"/>
    <property type="match status" value="1"/>
</dbReference>
<evidence type="ECO:0000256" key="10">
    <source>
        <dbReference type="PIRNR" id="PIRNR000439"/>
    </source>
</evidence>
<dbReference type="GO" id="GO:0008204">
    <property type="term" value="P:ergosterol metabolic process"/>
    <property type="evidence" value="ECO:0007669"/>
    <property type="project" value="TreeGrafter"/>
</dbReference>
<gene>
    <name evidence="14" type="ORF">CPB83DRAFT_763297</name>
</gene>
<keyword evidence="3 10" id="KW-0808">Transferase</keyword>
<dbReference type="Proteomes" id="UP000807306">
    <property type="component" value="Unassembled WGS sequence"/>
</dbReference>
<keyword evidence="7 10" id="KW-0472">Membrane</keyword>
<accession>A0A9P6JRN7</accession>
<protein>
    <recommendedName>
        <fullName evidence="10">O-acyltransferase</fullName>
    </recommendedName>
</protein>
<evidence type="ECO:0000313" key="15">
    <source>
        <dbReference type="Proteomes" id="UP000807306"/>
    </source>
</evidence>
<evidence type="ECO:0000256" key="5">
    <source>
        <dbReference type="ARBA" id="ARBA00022824"/>
    </source>
</evidence>
<dbReference type="Pfam" id="PF03062">
    <property type="entry name" value="MBOAT"/>
    <property type="match status" value="1"/>
</dbReference>
<comment type="function">
    <text evidence="9">Sterol O-acyltransferase that catalyzes the formation of stery esters.</text>
</comment>
<evidence type="ECO:0000256" key="8">
    <source>
        <dbReference type="ARBA" id="ARBA00023315"/>
    </source>
</evidence>
<organism evidence="14 15">
    <name type="scientific">Crepidotus variabilis</name>
    <dbReference type="NCBI Taxonomy" id="179855"/>
    <lineage>
        <taxon>Eukaryota</taxon>
        <taxon>Fungi</taxon>
        <taxon>Dikarya</taxon>
        <taxon>Basidiomycota</taxon>
        <taxon>Agaricomycotina</taxon>
        <taxon>Agaricomycetes</taxon>
        <taxon>Agaricomycetidae</taxon>
        <taxon>Agaricales</taxon>
        <taxon>Agaricineae</taxon>
        <taxon>Crepidotaceae</taxon>
        <taxon>Crepidotus</taxon>
    </lineage>
</organism>
<comment type="subcellular location">
    <subcellularLocation>
        <location evidence="1 10">Endoplasmic reticulum membrane</location>
        <topology evidence="1 10">Multi-pass membrane protein</topology>
    </subcellularLocation>
</comment>
<keyword evidence="5 10" id="KW-0256">Endoplasmic reticulum</keyword>
<feature type="region of interest" description="Disordered" evidence="12">
    <location>
        <begin position="288"/>
        <end position="310"/>
    </location>
</feature>
<comment type="similarity">
    <text evidence="2 10">Belongs to the membrane-bound acyltransferase family. Sterol o-acyltransferase subfamily.</text>
</comment>
<dbReference type="InterPro" id="IPR004299">
    <property type="entry name" value="MBOAT_fam"/>
</dbReference>
<feature type="transmembrane region" description="Helical" evidence="13">
    <location>
        <begin position="113"/>
        <end position="134"/>
    </location>
</feature>
<evidence type="ECO:0000256" key="11">
    <source>
        <dbReference type="PIRSR" id="PIRSR000439-1"/>
    </source>
</evidence>
<evidence type="ECO:0000256" key="7">
    <source>
        <dbReference type="ARBA" id="ARBA00023136"/>
    </source>
</evidence>
<evidence type="ECO:0000256" key="12">
    <source>
        <dbReference type="SAM" id="MobiDB-lite"/>
    </source>
</evidence>
<dbReference type="PIRSF" id="PIRSF000439">
    <property type="entry name" value="Oat_ACAT_DAG_ARE"/>
    <property type="match status" value="1"/>
</dbReference>
<feature type="transmembrane region" description="Helical" evidence="13">
    <location>
        <begin position="174"/>
        <end position="195"/>
    </location>
</feature>
<reference evidence="14" key="1">
    <citation type="submission" date="2020-11" db="EMBL/GenBank/DDBJ databases">
        <authorList>
            <consortium name="DOE Joint Genome Institute"/>
            <person name="Ahrendt S."/>
            <person name="Riley R."/>
            <person name="Andreopoulos W."/>
            <person name="Labutti K."/>
            <person name="Pangilinan J."/>
            <person name="Ruiz-Duenas F.J."/>
            <person name="Barrasa J.M."/>
            <person name="Sanchez-Garcia M."/>
            <person name="Camarero S."/>
            <person name="Miyauchi S."/>
            <person name="Serrano A."/>
            <person name="Linde D."/>
            <person name="Babiker R."/>
            <person name="Drula E."/>
            <person name="Ayuso-Fernandez I."/>
            <person name="Pacheco R."/>
            <person name="Padilla G."/>
            <person name="Ferreira P."/>
            <person name="Barriuso J."/>
            <person name="Kellner H."/>
            <person name="Castanera R."/>
            <person name="Alfaro M."/>
            <person name="Ramirez L."/>
            <person name="Pisabarro A.G."/>
            <person name="Kuo A."/>
            <person name="Tritt A."/>
            <person name="Lipzen A."/>
            <person name="He G."/>
            <person name="Yan M."/>
            <person name="Ng V."/>
            <person name="Cullen D."/>
            <person name="Martin F."/>
            <person name="Rosso M.-N."/>
            <person name="Henrissat B."/>
            <person name="Hibbett D."/>
            <person name="Martinez A.T."/>
            <person name="Grigoriev I.V."/>
        </authorList>
    </citation>
    <scope>NUCLEOTIDE SEQUENCE</scope>
    <source>
        <strain evidence="14">CBS 506.95</strain>
    </source>
</reference>
<sequence>MAATAIETIHPAQGSPTRYKGNGSFETANGTLYVSKPYRSRNSKKLRALITFAPRNSTFDMNNEDSTKNEFRGFFTLFWTSIFIFTVRTYVRTMETDGRPLNLRFAASFSQDAIILALSDAVLVGSTFICVPFVKAMQKGWISYYWTGVILQHLLQTTILFGAISWTFNRNWPWVQSGFLTLHSLVMIMKMHSYITVNGQLQQVKLSSDAAFSRLQKAAESSGGWEKAVDIAQAHHAEAQEKASITPIATTTSTHEPTPIGTPPVPEGLETSYVDVGTANALRKRLTAIQQTRSDSSTSSTEGYSGSGNFTYNGNGAAGMDVHGLHSDHEDGDEEEVPEVLKPHSLIYHPDSEISALAKEYSDLRSELVSSGPLYLSWPENVTWKNFGVYQLVPTLVYELEYPRTDKIRPLYVFEKTVATFGTFALLYSVTETWILPFTPTREQPFYRSLLDLALPFMIAYLMVFYIIFECICNGFAELSYFADRQFYEDWVSIRLLWNSTSWDEFARKWNKPVHTFLLRHIYSATRKSYKISKTSAMFLTFFASALAHELVMAIVTKKLRMYLFILQLIQIPLIMVGRIPAIKRNKILGNIVFWIGIYAGLPLLCVAYIAY</sequence>
<feature type="region of interest" description="Disordered" evidence="12">
    <location>
        <begin position="239"/>
        <end position="268"/>
    </location>
</feature>
<evidence type="ECO:0000256" key="3">
    <source>
        <dbReference type="ARBA" id="ARBA00022679"/>
    </source>
</evidence>
<feature type="compositionally biased region" description="Low complexity" evidence="12">
    <location>
        <begin position="292"/>
        <end position="308"/>
    </location>
</feature>
<feature type="transmembrane region" description="Helical" evidence="13">
    <location>
        <begin position="450"/>
        <end position="469"/>
    </location>
</feature>
<feature type="transmembrane region" description="Helical" evidence="13">
    <location>
        <begin position="537"/>
        <end position="556"/>
    </location>
</feature>
<comment type="caution">
    <text evidence="14">The sequence shown here is derived from an EMBL/GenBank/DDBJ whole genome shotgun (WGS) entry which is preliminary data.</text>
</comment>
<dbReference type="GO" id="GO:0005789">
    <property type="term" value="C:endoplasmic reticulum membrane"/>
    <property type="evidence" value="ECO:0007669"/>
    <property type="project" value="UniProtKB-SubCell"/>
</dbReference>
<keyword evidence="15" id="KW-1185">Reference proteome</keyword>
<evidence type="ECO:0000256" key="9">
    <source>
        <dbReference type="ARBA" id="ARBA00023568"/>
    </source>
</evidence>
<feature type="active site" evidence="11">
    <location>
        <position position="549"/>
    </location>
</feature>
<evidence type="ECO:0000256" key="13">
    <source>
        <dbReference type="SAM" id="Phobius"/>
    </source>
</evidence>
<keyword evidence="6 13" id="KW-1133">Transmembrane helix</keyword>
<dbReference type="InterPro" id="IPR014371">
    <property type="entry name" value="Oat_ACAT_DAG_ARE"/>
</dbReference>
<evidence type="ECO:0000313" key="14">
    <source>
        <dbReference type="EMBL" id="KAF9530446.1"/>
    </source>
</evidence>
<evidence type="ECO:0000256" key="4">
    <source>
        <dbReference type="ARBA" id="ARBA00022692"/>
    </source>
</evidence>
<name>A0A9P6JRN7_9AGAR</name>
<dbReference type="GO" id="GO:0034737">
    <property type="term" value="F:ergosterol O-acyltransferase activity"/>
    <property type="evidence" value="ECO:0007669"/>
    <property type="project" value="TreeGrafter"/>
</dbReference>
<feature type="transmembrane region" description="Helical" evidence="13">
    <location>
        <begin position="146"/>
        <end position="168"/>
    </location>
</feature>
<keyword evidence="4 13" id="KW-0812">Transmembrane</keyword>
<feature type="transmembrane region" description="Helical" evidence="13">
    <location>
        <begin position="71"/>
        <end position="91"/>
    </location>
</feature>
<feature type="transmembrane region" description="Helical" evidence="13">
    <location>
        <begin position="562"/>
        <end position="580"/>
    </location>
</feature>
<dbReference type="OrthoDB" id="10039049at2759"/>
<evidence type="ECO:0000256" key="1">
    <source>
        <dbReference type="ARBA" id="ARBA00004477"/>
    </source>
</evidence>
<feature type="compositionally biased region" description="Low complexity" evidence="12">
    <location>
        <begin position="245"/>
        <end position="259"/>
    </location>
</feature>
<keyword evidence="8 10" id="KW-0012">Acyltransferase</keyword>
<evidence type="ECO:0000256" key="6">
    <source>
        <dbReference type="ARBA" id="ARBA00022989"/>
    </source>
</evidence>
<feature type="transmembrane region" description="Helical" evidence="13">
    <location>
        <begin position="592"/>
        <end position="611"/>
    </location>
</feature>
<dbReference type="AlphaFoldDB" id="A0A9P6JRN7"/>
<feature type="transmembrane region" description="Helical" evidence="13">
    <location>
        <begin position="411"/>
        <end position="430"/>
    </location>
</feature>
<dbReference type="EMBL" id="MU157840">
    <property type="protein sequence ID" value="KAF9530446.1"/>
    <property type="molecule type" value="Genomic_DNA"/>
</dbReference>
<evidence type="ECO:0000256" key="2">
    <source>
        <dbReference type="ARBA" id="ARBA00009010"/>
    </source>
</evidence>
<proteinExistence type="inferred from homology"/>
<dbReference type="PANTHER" id="PTHR10408:SF9">
    <property type="entry name" value="STEROL O-ACYLTRANSFERASE 2-RELATED"/>
    <property type="match status" value="1"/>
</dbReference>